<feature type="transmembrane region" description="Helical" evidence="1">
    <location>
        <begin position="9"/>
        <end position="30"/>
    </location>
</feature>
<organism evidence="2 3">
    <name type="scientific">Halorientalis pallida</name>
    <dbReference type="NCBI Taxonomy" id="2479928"/>
    <lineage>
        <taxon>Archaea</taxon>
        <taxon>Methanobacteriati</taxon>
        <taxon>Methanobacteriota</taxon>
        <taxon>Stenosarchaea group</taxon>
        <taxon>Halobacteria</taxon>
        <taxon>Halobacteriales</taxon>
        <taxon>Haloarculaceae</taxon>
        <taxon>Halorientalis</taxon>
    </lineage>
</organism>
<dbReference type="Proteomes" id="UP000289691">
    <property type="component" value="Unassembled WGS sequence"/>
</dbReference>
<dbReference type="Pfam" id="PF17647">
    <property type="entry name" value="DUF5518"/>
    <property type="match status" value="1"/>
</dbReference>
<evidence type="ECO:0008006" key="4">
    <source>
        <dbReference type="Google" id="ProtNLM"/>
    </source>
</evidence>
<protein>
    <recommendedName>
        <fullName evidence="4">DUF5518 domain-containing protein</fullName>
    </recommendedName>
</protein>
<dbReference type="EMBL" id="RDFA01000001">
    <property type="protein sequence ID" value="RXK51431.1"/>
    <property type="molecule type" value="Genomic_DNA"/>
</dbReference>
<dbReference type="RefSeq" id="WP_129067296.1">
    <property type="nucleotide sequence ID" value="NZ_RDFA01000001.1"/>
</dbReference>
<sequence length="134" mass="12998">MAALNTRAVLAGFVVTLAIGIIGGLTLPLTGITLPSLGWAATGLLGGFVAGYVAGDGVGNGVVNGIVGTTLGALIVGGILAVLGTVLFGLVGLATVLVWALYLGFHAIPGAIGGGLGGMVKRREPEPAGRPTGR</sequence>
<keyword evidence="1" id="KW-1133">Transmembrane helix</keyword>
<keyword evidence="1" id="KW-0812">Transmembrane</keyword>
<feature type="transmembrane region" description="Helical" evidence="1">
    <location>
        <begin position="96"/>
        <end position="120"/>
    </location>
</feature>
<evidence type="ECO:0000256" key="1">
    <source>
        <dbReference type="SAM" id="Phobius"/>
    </source>
</evidence>
<dbReference type="InterPro" id="IPR040493">
    <property type="entry name" value="DUF5518"/>
</dbReference>
<feature type="transmembrane region" description="Helical" evidence="1">
    <location>
        <begin position="66"/>
        <end position="90"/>
    </location>
</feature>
<reference evidence="2 3" key="1">
    <citation type="submission" date="2019-01" db="EMBL/GenBank/DDBJ databases">
        <title>Halorientalis sp. F13-25 a new haloarchaeum isolated from hypersaline water.</title>
        <authorList>
            <person name="Ana D.-V."/>
            <person name="Cristina S.-P."/>
            <person name="Antonio V."/>
        </authorList>
    </citation>
    <scope>NUCLEOTIDE SEQUENCE [LARGE SCALE GENOMIC DNA]</scope>
    <source>
        <strain evidence="2 3">F13-25</strain>
    </source>
</reference>
<keyword evidence="3" id="KW-1185">Reference proteome</keyword>
<gene>
    <name evidence="2" type="ORF">EAF64_01980</name>
</gene>
<accession>A0A498L2B6</accession>
<keyword evidence="1" id="KW-0472">Membrane</keyword>
<proteinExistence type="predicted"/>
<dbReference type="AlphaFoldDB" id="A0A498L2B6"/>
<feature type="transmembrane region" description="Helical" evidence="1">
    <location>
        <begin position="36"/>
        <end position="54"/>
    </location>
</feature>
<evidence type="ECO:0000313" key="2">
    <source>
        <dbReference type="EMBL" id="RXK51431.1"/>
    </source>
</evidence>
<name>A0A498L2B6_9EURY</name>
<comment type="caution">
    <text evidence="2">The sequence shown here is derived from an EMBL/GenBank/DDBJ whole genome shotgun (WGS) entry which is preliminary data.</text>
</comment>
<evidence type="ECO:0000313" key="3">
    <source>
        <dbReference type="Proteomes" id="UP000289691"/>
    </source>
</evidence>